<proteinExistence type="predicted"/>
<protein>
    <submittedName>
        <fullName evidence="2">Uncharacterized protein</fullName>
    </submittedName>
</protein>
<gene>
    <name evidence="2" type="ORF">PG993_007421</name>
</gene>
<organism evidence="2 3">
    <name type="scientific">Apiospora rasikravindrae</name>
    <dbReference type="NCBI Taxonomy" id="990691"/>
    <lineage>
        <taxon>Eukaryota</taxon>
        <taxon>Fungi</taxon>
        <taxon>Dikarya</taxon>
        <taxon>Ascomycota</taxon>
        <taxon>Pezizomycotina</taxon>
        <taxon>Sordariomycetes</taxon>
        <taxon>Xylariomycetidae</taxon>
        <taxon>Amphisphaeriales</taxon>
        <taxon>Apiosporaceae</taxon>
        <taxon>Apiospora</taxon>
    </lineage>
</organism>
<dbReference type="EMBL" id="JAQQWK010000006">
    <property type="protein sequence ID" value="KAK8039010.1"/>
    <property type="molecule type" value="Genomic_DNA"/>
</dbReference>
<reference evidence="2 3" key="1">
    <citation type="submission" date="2023-01" db="EMBL/GenBank/DDBJ databases">
        <title>Analysis of 21 Apiospora genomes using comparative genomics revels a genus with tremendous synthesis potential of carbohydrate active enzymes and secondary metabolites.</title>
        <authorList>
            <person name="Sorensen T."/>
        </authorList>
    </citation>
    <scope>NUCLEOTIDE SEQUENCE [LARGE SCALE GENOMIC DNA]</scope>
    <source>
        <strain evidence="2 3">CBS 33761</strain>
    </source>
</reference>
<name>A0ABR1SXG2_9PEZI</name>
<feature type="compositionally biased region" description="Polar residues" evidence="1">
    <location>
        <begin position="1"/>
        <end position="15"/>
    </location>
</feature>
<evidence type="ECO:0000313" key="3">
    <source>
        <dbReference type="Proteomes" id="UP001444661"/>
    </source>
</evidence>
<keyword evidence="3" id="KW-1185">Reference proteome</keyword>
<accession>A0ABR1SXG2</accession>
<evidence type="ECO:0000313" key="2">
    <source>
        <dbReference type="EMBL" id="KAK8039010.1"/>
    </source>
</evidence>
<sequence length="338" mass="38184">MASLFQGPTSTTALASHNGKKLSMRGSATTHPILNCRPVSRTQPILRGSPLVDFLDFLNTHYDGICRITHPNAPTDFEETREEIIQQLEQLLGPHAYDLFHKPQGYEARGLWSHLLRGVEVKLANGQDHTRWSKLNPNKVYSLLPGSGLNYSFAQPGHAEANIGYGIPEWMVRAVQRSTEIQYRAKADPSRANISIGNIEKFNKPQPKNEFQEWREYCLAIRESMRPALRELEVPKEDYVPSSEGRELIPPLPRGVSTSRLEHQRLREQQAVPSLDLDALDLHTPSGPAYDPIDQQHGHHHSVGLLFGECIPSRFATIPSHSEFLDRISDEDLKQENK</sequence>
<dbReference type="Proteomes" id="UP001444661">
    <property type="component" value="Unassembled WGS sequence"/>
</dbReference>
<comment type="caution">
    <text evidence="2">The sequence shown here is derived from an EMBL/GenBank/DDBJ whole genome shotgun (WGS) entry which is preliminary data.</text>
</comment>
<feature type="region of interest" description="Disordered" evidence="1">
    <location>
        <begin position="1"/>
        <end position="26"/>
    </location>
</feature>
<evidence type="ECO:0000256" key="1">
    <source>
        <dbReference type="SAM" id="MobiDB-lite"/>
    </source>
</evidence>